<dbReference type="AlphaFoldDB" id="A0A8D0C656"/>
<dbReference type="GO" id="GO:0001682">
    <property type="term" value="P:tRNA 5'-leader removal"/>
    <property type="evidence" value="ECO:0007669"/>
    <property type="project" value="Ensembl"/>
</dbReference>
<dbReference type="InterPro" id="IPR029064">
    <property type="entry name" value="Ribosomal_eL30-like_sf"/>
</dbReference>
<dbReference type="GO" id="GO:0000172">
    <property type="term" value="C:ribonuclease MRP complex"/>
    <property type="evidence" value="ECO:0007669"/>
    <property type="project" value="InterPro"/>
</dbReference>
<sequence length="151" mass="17023">MSVNTKKGSARKSKHMPVKTSLNNPYALQWNTLDAADMHFILESLEEVLKQIGFKKIETRRKKKPFSGKKQGKEQCQTHATKHRDADDAENVIAHGWTDVQVRKQLAIGINEVTRALEKNELLLVLVCKSAKNCCPTICGGTCWLLLKYST</sequence>
<feature type="region of interest" description="Disordered" evidence="1">
    <location>
        <begin position="60"/>
        <end position="84"/>
    </location>
</feature>
<dbReference type="InterPro" id="IPR042848">
    <property type="entry name" value="Rpp38"/>
</dbReference>
<proteinExistence type="predicted"/>
<evidence type="ECO:0000313" key="3">
    <source>
        <dbReference type="Proteomes" id="UP000694421"/>
    </source>
</evidence>
<dbReference type="GO" id="GO:0004526">
    <property type="term" value="F:ribonuclease P activity"/>
    <property type="evidence" value="ECO:0007669"/>
    <property type="project" value="Ensembl"/>
</dbReference>
<reference evidence="2" key="2">
    <citation type="submission" date="2025-09" db="UniProtKB">
        <authorList>
            <consortium name="Ensembl"/>
        </authorList>
    </citation>
    <scope>IDENTIFICATION</scope>
</reference>
<dbReference type="Ensembl" id="ENSSMRT00000020844.1">
    <property type="protein sequence ID" value="ENSSMRP00000017801.1"/>
    <property type="gene ID" value="ENSSMRG00000013885.1"/>
</dbReference>
<protein>
    <submittedName>
        <fullName evidence="2">Ribonuclease P/MRP subunit p38</fullName>
    </submittedName>
</protein>
<dbReference type="OMA" id="DMQIRNQ"/>
<dbReference type="GO" id="GO:0033204">
    <property type="term" value="F:ribonuclease P RNA binding"/>
    <property type="evidence" value="ECO:0007669"/>
    <property type="project" value="Ensembl"/>
</dbReference>
<dbReference type="GO" id="GO:0001650">
    <property type="term" value="C:fibrillar center"/>
    <property type="evidence" value="ECO:0007669"/>
    <property type="project" value="Ensembl"/>
</dbReference>
<dbReference type="SUPFAM" id="SSF55315">
    <property type="entry name" value="L30e-like"/>
    <property type="match status" value="1"/>
</dbReference>
<dbReference type="Proteomes" id="UP000694421">
    <property type="component" value="Unplaced"/>
</dbReference>
<dbReference type="GO" id="GO:0005655">
    <property type="term" value="C:nucleolar ribonuclease P complex"/>
    <property type="evidence" value="ECO:0007669"/>
    <property type="project" value="InterPro"/>
</dbReference>
<evidence type="ECO:0000313" key="2">
    <source>
        <dbReference type="Ensembl" id="ENSSMRP00000017801.1"/>
    </source>
</evidence>
<keyword evidence="3" id="KW-1185">Reference proteome</keyword>
<dbReference type="PANTHER" id="PTHR46948:SF1">
    <property type="entry name" value="RIBONUCLEASE P PROTEIN SUBUNIT P38"/>
    <property type="match status" value="1"/>
</dbReference>
<name>A0A8D0C656_SALMN</name>
<evidence type="ECO:0000256" key="1">
    <source>
        <dbReference type="SAM" id="MobiDB-lite"/>
    </source>
</evidence>
<organism evidence="2 3">
    <name type="scientific">Salvator merianae</name>
    <name type="common">Argentine black and white tegu</name>
    <name type="synonym">Tupinambis merianae</name>
    <dbReference type="NCBI Taxonomy" id="96440"/>
    <lineage>
        <taxon>Eukaryota</taxon>
        <taxon>Metazoa</taxon>
        <taxon>Chordata</taxon>
        <taxon>Craniata</taxon>
        <taxon>Vertebrata</taxon>
        <taxon>Euteleostomi</taxon>
        <taxon>Lepidosauria</taxon>
        <taxon>Squamata</taxon>
        <taxon>Bifurcata</taxon>
        <taxon>Unidentata</taxon>
        <taxon>Episquamata</taxon>
        <taxon>Laterata</taxon>
        <taxon>Teiioidea</taxon>
        <taxon>Teiidae</taxon>
        <taxon>Salvator</taxon>
    </lineage>
</organism>
<reference evidence="2" key="1">
    <citation type="submission" date="2025-08" db="UniProtKB">
        <authorList>
            <consortium name="Ensembl"/>
        </authorList>
    </citation>
    <scope>IDENTIFICATION</scope>
</reference>
<dbReference type="Gene3D" id="3.30.1330.30">
    <property type="match status" value="1"/>
</dbReference>
<dbReference type="PANTHER" id="PTHR46948">
    <property type="entry name" value="RIBONUCLEASE P PROTEIN SUBUNIT P38"/>
    <property type="match status" value="1"/>
</dbReference>
<accession>A0A8D0C656</accession>
<dbReference type="GeneTree" id="ENSGT00390000007526"/>